<dbReference type="Pfam" id="PF13460">
    <property type="entry name" value="NAD_binding_10"/>
    <property type="match status" value="1"/>
</dbReference>
<proteinExistence type="predicted"/>
<dbReference type="Proteomes" id="UP000033491">
    <property type="component" value="Unassembled WGS sequence"/>
</dbReference>
<reference evidence="2 3" key="1">
    <citation type="submission" date="2015-03" db="EMBL/GenBank/DDBJ databases">
        <authorList>
            <person name="Zheng J."/>
            <person name="Ganezle M."/>
        </authorList>
    </citation>
    <scope>NUCLEOTIDE SEQUENCE [LARGE SCALE GENOMIC DNA]</scope>
    <source>
        <strain evidence="2 3">LP38</strain>
    </source>
</reference>
<dbReference type="PANTHER" id="PTHR43355:SF2">
    <property type="entry name" value="FLAVIN REDUCTASE (NADPH)"/>
    <property type="match status" value="1"/>
</dbReference>
<dbReference type="EMBL" id="JZCR01000006">
    <property type="protein sequence ID" value="KJW13286.1"/>
    <property type="molecule type" value="Genomic_DNA"/>
</dbReference>
<gene>
    <name evidence="2" type="ORF">VC81_02110</name>
</gene>
<dbReference type="STRING" id="216463.VC81_02110"/>
<dbReference type="OrthoDB" id="9803892at2"/>
<accession>A0A0F3RTI9</accession>
<dbReference type="PANTHER" id="PTHR43355">
    <property type="entry name" value="FLAVIN REDUCTASE (NADPH)"/>
    <property type="match status" value="1"/>
</dbReference>
<dbReference type="RefSeq" id="WP_045806512.1">
    <property type="nucleotide sequence ID" value="NZ_JZCR01000006.1"/>
</dbReference>
<dbReference type="InterPro" id="IPR051606">
    <property type="entry name" value="Polyketide_Oxido-like"/>
</dbReference>
<protein>
    <submittedName>
        <fullName evidence="2">Short-chain dehydrogenase</fullName>
    </submittedName>
</protein>
<dbReference type="GO" id="GO:0042602">
    <property type="term" value="F:riboflavin reductase (NADPH) activity"/>
    <property type="evidence" value="ECO:0007669"/>
    <property type="project" value="TreeGrafter"/>
</dbReference>
<dbReference type="Gene3D" id="3.40.50.720">
    <property type="entry name" value="NAD(P)-binding Rossmann-like Domain"/>
    <property type="match status" value="1"/>
</dbReference>
<dbReference type="GO" id="GO:0004074">
    <property type="term" value="F:biliverdin reductase [NAD(P)H] activity"/>
    <property type="evidence" value="ECO:0007669"/>
    <property type="project" value="TreeGrafter"/>
</dbReference>
<dbReference type="SUPFAM" id="SSF51735">
    <property type="entry name" value="NAD(P)-binding Rossmann-fold domains"/>
    <property type="match status" value="1"/>
</dbReference>
<organism evidence="2 3">
    <name type="scientific">Levilactobacillus spicheri</name>
    <dbReference type="NCBI Taxonomy" id="216463"/>
    <lineage>
        <taxon>Bacteria</taxon>
        <taxon>Bacillati</taxon>
        <taxon>Bacillota</taxon>
        <taxon>Bacilli</taxon>
        <taxon>Lactobacillales</taxon>
        <taxon>Lactobacillaceae</taxon>
        <taxon>Levilactobacillus</taxon>
    </lineage>
</organism>
<name>A0A0F3RTI9_9LACO</name>
<dbReference type="AlphaFoldDB" id="A0A0F3RTI9"/>
<dbReference type="PATRIC" id="fig|216463.3.peg.2229"/>
<sequence length="218" mass="24138">MKNILILGAHGRIARIVEHRLLAETDTHLTLVLRHAGRLTMTDAKRETIVEGDASDPALLATLMPQQDLVYANLAGNMTLLAKTITTAMLKFHVADLVWITGSGLYHETPEPFGSWVEQVVGHASKEDTRQAARIIEGSPLHYTIIRAAYMTDDPKIDYELTQKGETFKGTLVSRASIADLVMKILAQPQRYARQSLGIAQPGTDDSLPQIKIMEKNR</sequence>
<dbReference type="InterPro" id="IPR016040">
    <property type="entry name" value="NAD(P)-bd_dom"/>
</dbReference>
<evidence type="ECO:0000313" key="2">
    <source>
        <dbReference type="EMBL" id="KJW13286.1"/>
    </source>
</evidence>
<feature type="domain" description="NAD(P)-binding" evidence="1">
    <location>
        <begin position="8"/>
        <end position="189"/>
    </location>
</feature>
<dbReference type="InterPro" id="IPR036291">
    <property type="entry name" value="NAD(P)-bd_dom_sf"/>
</dbReference>
<evidence type="ECO:0000313" key="3">
    <source>
        <dbReference type="Proteomes" id="UP000033491"/>
    </source>
</evidence>
<comment type="caution">
    <text evidence="2">The sequence shown here is derived from an EMBL/GenBank/DDBJ whole genome shotgun (WGS) entry which is preliminary data.</text>
</comment>
<evidence type="ECO:0000259" key="1">
    <source>
        <dbReference type="Pfam" id="PF13460"/>
    </source>
</evidence>